<dbReference type="AlphaFoldDB" id="A0A136Q1R5"/>
<reference evidence="2 3" key="1">
    <citation type="submission" date="2016-02" db="EMBL/GenBank/DDBJ databases">
        <authorList>
            <person name="Wen L."/>
            <person name="He K."/>
            <person name="Yang H."/>
        </authorList>
    </citation>
    <scope>NUCLEOTIDE SEQUENCE [LARGE SCALE GENOMIC DNA]</scope>
    <source>
        <strain evidence="2 3">DSM 22607</strain>
    </source>
</reference>
<keyword evidence="3" id="KW-1185">Reference proteome</keyword>
<evidence type="ECO:0000313" key="3">
    <source>
        <dbReference type="Proteomes" id="UP000070366"/>
    </source>
</evidence>
<feature type="transmembrane region" description="Helical" evidence="1">
    <location>
        <begin position="7"/>
        <end position="33"/>
    </location>
</feature>
<gene>
    <name evidence="2" type="ORF">HMPREF3293_02711</name>
</gene>
<proteinExistence type="predicted"/>
<protein>
    <submittedName>
        <fullName evidence="2">Uncharacterized protein</fullName>
    </submittedName>
</protein>
<accession>A0A136Q1R5</accession>
<evidence type="ECO:0000256" key="1">
    <source>
        <dbReference type="SAM" id="Phobius"/>
    </source>
</evidence>
<organism evidence="2 3">
    <name type="scientific">Christensenella minuta</name>
    <dbReference type="NCBI Taxonomy" id="626937"/>
    <lineage>
        <taxon>Bacteria</taxon>
        <taxon>Bacillati</taxon>
        <taxon>Bacillota</taxon>
        <taxon>Clostridia</taxon>
        <taxon>Christensenellales</taxon>
        <taxon>Christensenellaceae</taxon>
        <taxon>Christensenella</taxon>
    </lineage>
</organism>
<name>A0A136Q1R5_9FIRM</name>
<dbReference type="Proteomes" id="UP000070366">
    <property type="component" value="Unassembled WGS sequence"/>
</dbReference>
<keyword evidence="1" id="KW-0472">Membrane</keyword>
<dbReference type="EMBL" id="LSZW01000064">
    <property type="protein sequence ID" value="KXK64631.1"/>
    <property type="molecule type" value="Genomic_DNA"/>
</dbReference>
<comment type="caution">
    <text evidence="2">The sequence shown here is derived from an EMBL/GenBank/DDBJ whole genome shotgun (WGS) entry which is preliminary data.</text>
</comment>
<keyword evidence="1" id="KW-1133">Transmembrane helix</keyword>
<dbReference type="STRING" id="626937.HMPREF3293_02711"/>
<keyword evidence="1" id="KW-0812">Transmembrane</keyword>
<sequence length="42" mass="5168">MRHDMKSIFFAIVFSILFCFFIFIKRFIMWGIIFANQIYVNV</sequence>
<evidence type="ECO:0000313" key="2">
    <source>
        <dbReference type="EMBL" id="KXK64631.1"/>
    </source>
</evidence>